<proteinExistence type="predicted"/>
<keyword evidence="3" id="KW-1185">Reference proteome</keyword>
<keyword evidence="1" id="KW-0732">Signal</keyword>
<organism evidence="2 3">
    <name type="scientific">Paenibacillus apis</name>
    <dbReference type="NCBI Taxonomy" id="1792174"/>
    <lineage>
        <taxon>Bacteria</taxon>
        <taxon>Bacillati</taxon>
        <taxon>Bacillota</taxon>
        <taxon>Bacilli</taxon>
        <taxon>Bacillales</taxon>
        <taxon>Paenibacillaceae</taxon>
        <taxon>Paenibacillus</taxon>
    </lineage>
</organism>
<feature type="chain" id="PRO_5038823888" description="Peptidase C39-like domain-containing protein" evidence="1">
    <location>
        <begin position="25"/>
        <end position="283"/>
    </location>
</feature>
<evidence type="ECO:0000256" key="1">
    <source>
        <dbReference type="SAM" id="SignalP"/>
    </source>
</evidence>
<comment type="caution">
    <text evidence="2">The sequence shown here is derived from an EMBL/GenBank/DDBJ whole genome shotgun (WGS) entry which is preliminary data.</text>
</comment>
<evidence type="ECO:0008006" key="4">
    <source>
        <dbReference type="Google" id="ProtNLM"/>
    </source>
</evidence>
<accession>A0A919XZM5</accession>
<reference evidence="2" key="1">
    <citation type="submission" date="2021-03" db="EMBL/GenBank/DDBJ databases">
        <title>Antimicrobial resistance genes in bacteria isolated from Japanese honey, and their potential for conferring macrolide and lincosamide resistance in the American foulbrood pathogen Paenibacillus larvae.</title>
        <authorList>
            <person name="Okamoto M."/>
            <person name="Kumagai M."/>
            <person name="Kanamori H."/>
            <person name="Takamatsu D."/>
        </authorList>
    </citation>
    <scope>NUCLEOTIDE SEQUENCE</scope>
    <source>
        <strain evidence="2">J41TS4</strain>
    </source>
</reference>
<dbReference type="Proteomes" id="UP000678895">
    <property type="component" value="Unassembled WGS sequence"/>
</dbReference>
<dbReference type="AlphaFoldDB" id="A0A919XZM5"/>
<dbReference type="EMBL" id="BORS01000002">
    <property type="protein sequence ID" value="GIO41009.1"/>
    <property type="molecule type" value="Genomic_DNA"/>
</dbReference>
<protein>
    <recommendedName>
        <fullName evidence="4">Peptidase C39-like domain-containing protein</fullName>
    </recommendedName>
</protein>
<gene>
    <name evidence="2" type="ORF">J41TS4_07670</name>
</gene>
<evidence type="ECO:0000313" key="2">
    <source>
        <dbReference type="EMBL" id="GIO41009.1"/>
    </source>
</evidence>
<sequence length="283" mass="31253">MKKFSSWILSIVLMLSLGVTSFAAGNDGAEIDIRKSVAPNNYNYSRSINSDGAAVAVPEATVESEFVHKIDGKEFDIRRNVAPDNYQVRKSIESDKATDQAVNQAAVADSKTTKDKSLLASMPTGGGEYPYNPSYWNDPANVFRANCYGYILNRIANDTSDPLAGYMFQPGYRTGNYYTSLTTSAIITAVKSDMADLGRTIRSSSYSETPGSNEYKVALVIAPGTDYHWYRQDSDGGWSHKPGLTNIDYRDASGNYISDPRTCDRNYSYANYSTWGGYYIISK</sequence>
<evidence type="ECO:0000313" key="3">
    <source>
        <dbReference type="Proteomes" id="UP000678895"/>
    </source>
</evidence>
<name>A0A919XZM5_9BACL</name>
<dbReference type="RefSeq" id="WP_301624989.1">
    <property type="nucleotide sequence ID" value="NZ_BORS01000002.1"/>
</dbReference>
<feature type="signal peptide" evidence="1">
    <location>
        <begin position="1"/>
        <end position="24"/>
    </location>
</feature>